<feature type="coiled-coil region" evidence="1">
    <location>
        <begin position="870"/>
        <end position="936"/>
    </location>
</feature>
<feature type="compositionally biased region" description="Low complexity" evidence="2">
    <location>
        <begin position="77"/>
        <end position="93"/>
    </location>
</feature>
<feature type="region of interest" description="Disordered" evidence="2">
    <location>
        <begin position="446"/>
        <end position="494"/>
    </location>
</feature>
<feature type="compositionally biased region" description="Polar residues" evidence="2">
    <location>
        <begin position="66"/>
        <end position="76"/>
    </location>
</feature>
<feature type="region of interest" description="Disordered" evidence="2">
    <location>
        <begin position="1268"/>
        <end position="1291"/>
    </location>
</feature>
<feature type="region of interest" description="Disordered" evidence="2">
    <location>
        <begin position="1087"/>
        <end position="1154"/>
    </location>
</feature>
<gene>
    <name evidence="3" type="ORF">PPERSA_11329</name>
</gene>
<keyword evidence="1" id="KW-0175">Coiled coil</keyword>
<feature type="region of interest" description="Disordered" evidence="2">
    <location>
        <begin position="186"/>
        <end position="206"/>
    </location>
</feature>
<accession>A0A0V0QPT2</accession>
<reference evidence="3 4" key="1">
    <citation type="journal article" date="2015" name="Sci. Rep.">
        <title>Genome of the facultative scuticociliatosis pathogen Pseudocohnilembus persalinus provides insight into its virulence through horizontal gene transfer.</title>
        <authorList>
            <person name="Xiong J."/>
            <person name="Wang G."/>
            <person name="Cheng J."/>
            <person name="Tian M."/>
            <person name="Pan X."/>
            <person name="Warren A."/>
            <person name="Jiang C."/>
            <person name="Yuan D."/>
            <person name="Miao W."/>
        </authorList>
    </citation>
    <scope>NUCLEOTIDE SEQUENCE [LARGE SCALE GENOMIC DNA]</scope>
    <source>
        <strain evidence="3">36N120E</strain>
    </source>
</reference>
<feature type="compositionally biased region" description="Polar residues" evidence="2">
    <location>
        <begin position="749"/>
        <end position="761"/>
    </location>
</feature>
<feature type="compositionally biased region" description="Polar residues" evidence="2">
    <location>
        <begin position="1096"/>
        <end position="1121"/>
    </location>
</feature>
<feature type="region of interest" description="Disordered" evidence="2">
    <location>
        <begin position="1338"/>
        <end position="1359"/>
    </location>
</feature>
<feature type="region of interest" description="Disordered" evidence="2">
    <location>
        <begin position="749"/>
        <end position="768"/>
    </location>
</feature>
<dbReference type="Proteomes" id="UP000054937">
    <property type="component" value="Unassembled WGS sequence"/>
</dbReference>
<organism evidence="3 4">
    <name type="scientific">Pseudocohnilembus persalinus</name>
    <name type="common">Ciliate</name>
    <dbReference type="NCBI Taxonomy" id="266149"/>
    <lineage>
        <taxon>Eukaryota</taxon>
        <taxon>Sar</taxon>
        <taxon>Alveolata</taxon>
        <taxon>Ciliophora</taxon>
        <taxon>Intramacronucleata</taxon>
        <taxon>Oligohymenophorea</taxon>
        <taxon>Scuticociliatia</taxon>
        <taxon>Philasterida</taxon>
        <taxon>Pseudocohnilembidae</taxon>
        <taxon>Pseudocohnilembus</taxon>
    </lineage>
</organism>
<feature type="region of interest" description="Disordered" evidence="2">
    <location>
        <begin position="573"/>
        <end position="594"/>
    </location>
</feature>
<feature type="region of interest" description="Disordered" evidence="2">
    <location>
        <begin position="64"/>
        <end position="93"/>
    </location>
</feature>
<feature type="compositionally biased region" description="Polar residues" evidence="2">
    <location>
        <begin position="1129"/>
        <end position="1141"/>
    </location>
</feature>
<comment type="caution">
    <text evidence="3">The sequence shown here is derived from an EMBL/GenBank/DDBJ whole genome shotgun (WGS) entry which is preliminary data.</text>
</comment>
<feature type="compositionally biased region" description="Polar residues" evidence="2">
    <location>
        <begin position="454"/>
        <end position="469"/>
    </location>
</feature>
<keyword evidence="4" id="KW-1185">Reference proteome</keyword>
<evidence type="ECO:0000313" key="3">
    <source>
        <dbReference type="EMBL" id="KRX04205.1"/>
    </source>
</evidence>
<evidence type="ECO:0000313" key="4">
    <source>
        <dbReference type="Proteomes" id="UP000054937"/>
    </source>
</evidence>
<proteinExistence type="predicted"/>
<feature type="coiled-coil region" evidence="1">
    <location>
        <begin position="281"/>
        <end position="383"/>
    </location>
</feature>
<feature type="region of interest" description="Disordered" evidence="2">
    <location>
        <begin position="820"/>
        <end position="852"/>
    </location>
</feature>
<sequence length="1528" mass="181950">MIKGKKDFILNPQKHLIKSKSPYRNSNKAWNDPNQCYKFMQQQSDDEYDNNSDQLCSQIIEDNLNDDNSQSMNDDTYQNQSQYSHQEQSSHDQSSYLLYQNDFNNYMIQKGQNSNLNQKYKNSYNYNKGNNIKGNENMYAQKTQTNQIFQNKFEQEKKKNILQEQFNKFQNQMSKNSTIKNLKANIKDKKPPKSSFRKKSTSLQKKEKIQINNIQQNQNNFNNQINQKKNIQQLYETDSSLEQSFQQYSSTQQQELINMVVQPKNPNQNQIKLQDLCPEDKQKIGELIKRLAQEKEEKENIKKELQMKEEEYQKQIEKIQNDTKFLLQESGDFQKKYQESIEIIKKLSQEQEKLKKLQSEKQNENLSQKLEEFQKNYGQKFQKKQQLETLQEVTEEYDQSFQQENKNNYKDKPQDVEKLEQFISPITQSSQNKFSNSVNVFQTSYHDSNKQKNEQQNLYKKSMDKSQSIKIHDEEELNSKGQLEYSDGMDSTQRRKNQKNFFDEIGINSPNQSQVWGQQNFKNQQQKQMQKENININDQKSQNVQNNMIITSESEDDLKLAQKWLNLKKQEKKITQSNHDNQYYQRDNSNNSRKQLSGQIITKKMVQDLNRHQNSISPKFNNEKPQDQNENIEYIFKSGEKIDLTQLDEQSQQQLSKLVDHKLSQLKQQQQQQSSEFKEMSFNENSTPFKTFDLSNTKSQIQYNKGVFSSQNQKIDQKFLSDEKTDFQDQRNNQKSQQQIDQKQLIFTNNNSSYRKGFNQQESDRTRTTQFTHNLKNSITNRNMFSPYEMNFSDFNSDQKNINNNSSLISKNKVNTFATDDEETEQKIQDKRKKNQKKSNRSNSYMHNSGQRKLDKQFQNNNMQSQHFSNQQLREHIINKQEKMNKLKEIREKQKKLEDEQQDFNLENFEQNTNLYLSSQNALENSEKNVKEMLKNQIMKMNEKELQQVLLNITQTQDNILSNTKISNTLKTSDLTSRDNTSNKKQIQFNIYNNLLNTDQKQDEFQKDCSQYMQYFRQQQQISQDLEQTDQNSLLQKQQQFQQKQQQEEEIIISEEDKQRQKEQLQSLKQQVEEKIRLLQEKKQQKINKQQQFSQNSMNTDFTSSQSQFSGNKQTQFSGSRGNLKKSLDTTYNNQKFQKSYSKSKEKKLGQSQINYSNDINRKIFNENQQNYLNEGKKIKQNISQGSQFKKSPQQGQNDSYIQNLAEIQNFNQGIESINDSSFDNILNEVQQAQNQNENSNINKKYFSPKQEKQDSQNDQYQQYLQQQYQQQNQLSQKDKQFENSPYQQEQFVASQQNKELFNQNQGQGLQNTQYIQNQMQKSGSGEILKVTQFLNNHQNKNLNGNDQNHQNSNSNFNQFQNNKHQKINRYNNIQQNGFKNQQQLSYRQNQNKDVQKDLNQEDIQQLQEDDFYDDNLFSLVEDLEKEEMEKSNQQINLLEDLNKENSMSFWQNNYNNKSVNKQFINQYDQNNFSSSFNQNDNQYSFNANTGQMLNGFNNPEQQNKQQNAKMFDLSRLQNLVNQKKNQY</sequence>
<dbReference type="InParanoid" id="A0A0V0QPT2"/>
<dbReference type="EMBL" id="LDAU01000120">
    <property type="protein sequence ID" value="KRX04205.1"/>
    <property type="molecule type" value="Genomic_DNA"/>
</dbReference>
<name>A0A0V0QPT2_PSEPJ</name>
<protein>
    <submittedName>
        <fullName evidence="3">Uncharacterized protein</fullName>
    </submittedName>
</protein>
<evidence type="ECO:0000256" key="2">
    <source>
        <dbReference type="SAM" id="MobiDB-lite"/>
    </source>
</evidence>
<feature type="compositionally biased region" description="Basic residues" evidence="2">
    <location>
        <begin position="830"/>
        <end position="840"/>
    </location>
</feature>
<evidence type="ECO:0000256" key="1">
    <source>
        <dbReference type="SAM" id="Coils"/>
    </source>
</evidence>
<feature type="compositionally biased region" description="Polar residues" evidence="2">
    <location>
        <begin position="575"/>
        <end position="594"/>
    </location>
</feature>